<gene>
    <name evidence="1" type="ORF">DM02DRAFT_63346</name>
</gene>
<organism evidence="1 2">
    <name type="scientific">Periconia macrospinosa</name>
    <dbReference type="NCBI Taxonomy" id="97972"/>
    <lineage>
        <taxon>Eukaryota</taxon>
        <taxon>Fungi</taxon>
        <taxon>Dikarya</taxon>
        <taxon>Ascomycota</taxon>
        <taxon>Pezizomycotina</taxon>
        <taxon>Dothideomycetes</taxon>
        <taxon>Pleosporomycetidae</taxon>
        <taxon>Pleosporales</taxon>
        <taxon>Massarineae</taxon>
        <taxon>Periconiaceae</taxon>
        <taxon>Periconia</taxon>
    </lineage>
</organism>
<name>A0A2V1DI90_9PLEO</name>
<reference evidence="1 2" key="1">
    <citation type="journal article" date="2018" name="Sci. Rep.">
        <title>Comparative genomics provides insights into the lifestyle and reveals functional heterogeneity of dark septate endophytic fungi.</title>
        <authorList>
            <person name="Knapp D.G."/>
            <person name="Nemeth J.B."/>
            <person name="Barry K."/>
            <person name="Hainaut M."/>
            <person name="Henrissat B."/>
            <person name="Johnson J."/>
            <person name="Kuo A."/>
            <person name="Lim J.H.P."/>
            <person name="Lipzen A."/>
            <person name="Nolan M."/>
            <person name="Ohm R.A."/>
            <person name="Tamas L."/>
            <person name="Grigoriev I.V."/>
            <person name="Spatafora J.W."/>
            <person name="Nagy L.G."/>
            <person name="Kovacs G.M."/>
        </authorList>
    </citation>
    <scope>NUCLEOTIDE SEQUENCE [LARGE SCALE GENOMIC DNA]</scope>
    <source>
        <strain evidence="1 2">DSE2036</strain>
    </source>
</reference>
<sequence length="150" mass="16548">MPDARCSPSGLGDRHDPLMMLACIGHLFGHHHGFGFDWLGTIDEVKNKNRDQEKAMGNAQITLVWNTDRLGWLTDVEGTWSGGGPTYPHHGVALQLLCTGRLARFEEQTTEPSKASFFLILFVLSRATMTGLEANLVGFFFWGGVGTRAQ</sequence>
<dbReference type="AlphaFoldDB" id="A0A2V1DI90"/>
<dbReference type="Proteomes" id="UP000244855">
    <property type="component" value="Unassembled WGS sequence"/>
</dbReference>
<accession>A0A2V1DI90</accession>
<proteinExistence type="predicted"/>
<keyword evidence="2" id="KW-1185">Reference proteome</keyword>
<evidence type="ECO:0000313" key="1">
    <source>
        <dbReference type="EMBL" id="PVH97897.1"/>
    </source>
</evidence>
<dbReference type="EMBL" id="KZ805425">
    <property type="protein sequence ID" value="PVH97897.1"/>
    <property type="molecule type" value="Genomic_DNA"/>
</dbReference>
<evidence type="ECO:0000313" key="2">
    <source>
        <dbReference type="Proteomes" id="UP000244855"/>
    </source>
</evidence>
<protein>
    <submittedName>
        <fullName evidence="1">Uncharacterized protein</fullName>
    </submittedName>
</protein>